<gene>
    <name evidence="2" type="ORF">GWK08_13930</name>
</gene>
<dbReference type="Proteomes" id="UP000468581">
    <property type="component" value="Unassembled WGS sequence"/>
</dbReference>
<sequence>MTKEINYSEKQRFAPLWLCVFLFIIGVYLIYRTYQQLFLGIPLGDYPMSNTGLVVFTISLLGVFCFLCVLSLSLSIDAKFISIHFFPLFRKKIPIQDIEKMEVIEYKMLSAGIRISIKYGSVYRIRGNKGLSIKLKNGKKFLIGIRNEDEIRSALLLS</sequence>
<accession>A0A6P0URY2</accession>
<dbReference type="AlphaFoldDB" id="A0A6P0URY2"/>
<keyword evidence="1" id="KW-1133">Transmembrane helix</keyword>
<reference evidence="2 3" key="1">
    <citation type="submission" date="2020-01" db="EMBL/GenBank/DDBJ databases">
        <title>Leptobacterium flavescens.</title>
        <authorList>
            <person name="Wang G."/>
        </authorList>
    </citation>
    <scope>NUCLEOTIDE SEQUENCE [LARGE SCALE GENOMIC DNA]</scope>
    <source>
        <strain evidence="2 3">KCTC 22160</strain>
    </source>
</reference>
<keyword evidence="1" id="KW-0812">Transmembrane</keyword>
<keyword evidence="1" id="KW-0472">Membrane</keyword>
<organism evidence="2 3">
    <name type="scientific">Leptobacterium flavescens</name>
    <dbReference type="NCBI Taxonomy" id="472055"/>
    <lineage>
        <taxon>Bacteria</taxon>
        <taxon>Pseudomonadati</taxon>
        <taxon>Bacteroidota</taxon>
        <taxon>Flavobacteriia</taxon>
        <taxon>Flavobacteriales</taxon>
        <taxon>Flavobacteriaceae</taxon>
        <taxon>Leptobacterium</taxon>
    </lineage>
</organism>
<feature type="transmembrane region" description="Helical" evidence="1">
    <location>
        <begin position="12"/>
        <end position="31"/>
    </location>
</feature>
<feature type="transmembrane region" description="Helical" evidence="1">
    <location>
        <begin position="51"/>
        <end position="74"/>
    </location>
</feature>
<protein>
    <submittedName>
        <fullName evidence="2">Uncharacterized protein</fullName>
    </submittedName>
</protein>
<evidence type="ECO:0000256" key="1">
    <source>
        <dbReference type="SAM" id="Phobius"/>
    </source>
</evidence>
<name>A0A6P0URY2_9FLAO</name>
<evidence type="ECO:0000313" key="3">
    <source>
        <dbReference type="Proteomes" id="UP000468581"/>
    </source>
</evidence>
<dbReference type="RefSeq" id="WP_163607835.1">
    <property type="nucleotide sequence ID" value="NZ_JAABOO010000003.1"/>
</dbReference>
<comment type="caution">
    <text evidence="2">The sequence shown here is derived from an EMBL/GenBank/DDBJ whole genome shotgun (WGS) entry which is preliminary data.</text>
</comment>
<evidence type="ECO:0000313" key="2">
    <source>
        <dbReference type="EMBL" id="NER14549.1"/>
    </source>
</evidence>
<dbReference type="EMBL" id="JAABOO010000003">
    <property type="protein sequence ID" value="NER14549.1"/>
    <property type="molecule type" value="Genomic_DNA"/>
</dbReference>
<keyword evidence="3" id="KW-1185">Reference proteome</keyword>
<proteinExistence type="predicted"/>